<accession>A0AAN7PJ18</accession>
<evidence type="ECO:0000313" key="10">
    <source>
        <dbReference type="EMBL" id="KAK4887667.1"/>
    </source>
</evidence>
<dbReference type="FunFam" id="1.25.40.20:FF:000072">
    <property type="entry name" value="Ankyrin repeat and LEM domain containing 2"/>
    <property type="match status" value="1"/>
</dbReference>
<evidence type="ECO:0000256" key="3">
    <source>
        <dbReference type="ARBA" id="ARBA00022618"/>
    </source>
</evidence>
<evidence type="ECO:0000256" key="7">
    <source>
        <dbReference type="PROSITE-ProRule" id="PRU00023"/>
    </source>
</evidence>
<evidence type="ECO:0000313" key="11">
    <source>
        <dbReference type="Proteomes" id="UP001353858"/>
    </source>
</evidence>
<dbReference type="PANTHER" id="PTHR12349:SF4">
    <property type="entry name" value="ANKYRIN REPEAT AND LEM DOMAIN-CONTAINING PROTEIN 2"/>
    <property type="match status" value="1"/>
</dbReference>
<evidence type="ECO:0000259" key="9">
    <source>
        <dbReference type="Pfam" id="PF24567"/>
    </source>
</evidence>
<dbReference type="PANTHER" id="PTHR12349">
    <property type="entry name" value="ANKYRIN REPEAT AND LEM DOMAIN-CONTAINING PROTEIN 2"/>
    <property type="match status" value="1"/>
</dbReference>
<organism evidence="10 11">
    <name type="scientific">Aquatica leii</name>
    <dbReference type="NCBI Taxonomy" id="1421715"/>
    <lineage>
        <taxon>Eukaryota</taxon>
        <taxon>Metazoa</taxon>
        <taxon>Ecdysozoa</taxon>
        <taxon>Arthropoda</taxon>
        <taxon>Hexapoda</taxon>
        <taxon>Insecta</taxon>
        <taxon>Pterygota</taxon>
        <taxon>Neoptera</taxon>
        <taxon>Endopterygota</taxon>
        <taxon>Coleoptera</taxon>
        <taxon>Polyphaga</taxon>
        <taxon>Elateriformia</taxon>
        <taxon>Elateroidea</taxon>
        <taxon>Lampyridae</taxon>
        <taxon>Luciolinae</taxon>
        <taxon>Aquatica</taxon>
    </lineage>
</organism>
<reference evidence="11" key="1">
    <citation type="submission" date="2023-01" db="EMBL/GenBank/DDBJ databases">
        <title>Key to firefly adult light organ development and bioluminescence: homeobox transcription factors regulate luciferase expression and transportation to peroxisome.</title>
        <authorList>
            <person name="Fu X."/>
        </authorList>
    </citation>
    <scope>NUCLEOTIDE SEQUENCE [LARGE SCALE GENOMIC DNA]</scope>
</reference>
<name>A0AAN7PJ18_9COLE</name>
<keyword evidence="4" id="KW-0256">Endoplasmic reticulum</keyword>
<dbReference type="GO" id="GO:0005783">
    <property type="term" value="C:endoplasmic reticulum"/>
    <property type="evidence" value="ECO:0007669"/>
    <property type="project" value="UniProtKB-SubCell"/>
</dbReference>
<dbReference type="PROSITE" id="PS50297">
    <property type="entry name" value="ANK_REP_REGION"/>
    <property type="match status" value="1"/>
</dbReference>
<evidence type="ECO:0000256" key="4">
    <source>
        <dbReference type="ARBA" id="ARBA00022824"/>
    </source>
</evidence>
<comment type="similarity">
    <text evidence="2">Belongs to the ANKLE2 family.</text>
</comment>
<proteinExistence type="inferred from homology"/>
<dbReference type="PROSITE" id="PS50088">
    <property type="entry name" value="ANK_REPEAT"/>
    <property type="match status" value="1"/>
</dbReference>
<evidence type="ECO:0000256" key="6">
    <source>
        <dbReference type="ARBA" id="ARBA00023306"/>
    </source>
</evidence>
<dbReference type="SMART" id="SM00248">
    <property type="entry name" value="ANK"/>
    <property type="match status" value="2"/>
</dbReference>
<comment type="caution">
    <text evidence="10">The sequence shown here is derived from an EMBL/GenBank/DDBJ whole genome shotgun (WGS) entry which is preliminary data.</text>
</comment>
<evidence type="ECO:0000256" key="2">
    <source>
        <dbReference type="ARBA" id="ARBA00007597"/>
    </source>
</evidence>
<keyword evidence="6" id="KW-0131">Cell cycle</keyword>
<dbReference type="GO" id="GO:0051721">
    <property type="term" value="F:protein phosphatase 2A binding"/>
    <property type="evidence" value="ECO:0007669"/>
    <property type="project" value="TreeGrafter"/>
</dbReference>
<evidence type="ECO:0000256" key="1">
    <source>
        <dbReference type="ARBA" id="ARBA00004240"/>
    </source>
</evidence>
<evidence type="ECO:0000256" key="5">
    <source>
        <dbReference type="ARBA" id="ARBA00023043"/>
    </source>
</evidence>
<dbReference type="AlphaFoldDB" id="A0AAN7PJ18"/>
<evidence type="ECO:0000256" key="8">
    <source>
        <dbReference type="SAM" id="MobiDB-lite"/>
    </source>
</evidence>
<dbReference type="Gene3D" id="1.25.40.20">
    <property type="entry name" value="Ankyrin repeat-containing domain"/>
    <property type="match status" value="1"/>
</dbReference>
<dbReference type="Pfam" id="PF24567">
    <property type="entry name" value="ANKLE2_3rd"/>
    <property type="match status" value="1"/>
</dbReference>
<dbReference type="Proteomes" id="UP001353858">
    <property type="component" value="Unassembled WGS sequence"/>
</dbReference>
<feature type="repeat" description="ANK" evidence="7">
    <location>
        <begin position="218"/>
        <end position="240"/>
    </location>
</feature>
<sequence>MESSDTNTINLTNDNNGSEIESNIIYYGVHIPSDVQEQEHDSSSTIYKDKNEALKLVKKYKKARFKAFNYYHEAVEFAVHGSEYPIIVKPNIENVTNKEYNVGEKPPAFRGPKSQDLVKLRKNIELGLIDVVSTTIWENPRYLISSGDTPSILQEGSRYNALHIAAKSKSHSMCELILNTVSDISFIKLLYGDDSNQDPKERANMLLDLYLNTPDKGLNETPLHFAVKFGAVEVVELLVSYPQCDKYVSNKYAKTPSMIICDRCDTVSPIVKNKIAMLLGENFYVPVLRSEDNCIPPVIGEPFAPSSPLSFNQNILDSRMEIHAYAGPMDKVNAEKFRKMWRTPPRCFKTSNHLKKEASVSLKFNDLDKGLERLGKDLATKFDVGWKEYWPFLGGFVDLSSTEGLQILECFLAERFNGDNSTSSSPKCLSSSESESYSNDVSFNNMISPISDLCKNFAACSLNDGSFKKSNFVINLKTSCSAFEPTSHELLTDSQLFKPDLNPFLCIEKSCQVFAHRISNEILHLLESEYSSTSIVLEVQVKQLEFLMTSFMDDSRFISVDFHLVHHRLGTIVGNKLRDVLILEDEFNFMKESLEHWLEVFNKQIDNFSSDDESGTYRQTKRLNKSTSRNQQVQCVLECILNTLTNSTESVVPNITDEDECIKVWSDAKPCACIWNINQTRKNSLIKKSNSFKYTSRGLATPFLMEVACDDKASEENSCDIRNNSTPDSEDEEENFYTPPGSPSLLHDSSEEDAFEDSILPRSDVFIEGNVPTKTDYTVYNAVRCAQNKLNPQDYPNVYRWCHSISLYPEHEQKCWASPKIGKCIINSPIGASTPTRSTTIYSPLNTSNNLSTSWLRITGTNSPRSSFRPNPRGSLSFNL</sequence>
<feature type="region of interest" description="Disordered" evidence="8">
    <location>
        <begin position="717"/>
        <end position="753"/>
    </location>
</feature>
<protein>
    <recommendedName>
        <fullName evidence="9">ANKLE2 third alpha/beta domain-containing protein</fullName>
    </recommendedName>
</protein>
<keyword evidence="3" id="KW-0132">Cell division</keyword>
<dbReference type="GO" id="GO:0031468">
    <property type="term" value="P:nuclear membrane reassembly"/>
    <property type="evidence" value="ECO:0007669"/>
    <property type="project" value="UniProtKB-ARBA"/>
</dbReference>
<keyword evidence="11" id="KW-1185">Reference proteome</keyword>
<comment type="subcellular location">
    <subcellularLocation>
        <location evidence="1">Endoplasmic reticulum</location>
    </subcellularLocation>
</comment>
<gene>
    <name evidence="10" type="ORF">RN001_003938</name>
</gene>
<dbReference type="GO" id="GO:0007399">
    <property type="term" value="P:nervous system development"/>
    <property type="evidence" value="ECO:0007669"/>
    <property type="project" value="UniProtKB-ARBA"/>
</dbReference>
<keyword evidence="5 7" id="KW-0040">ANK repeat</keyword>
<feature type="domain" description="ANKLE2 third alpha/beta" evidence="9">
    <location>
        <begin position="283"/>
        <end position="389"/>
    </location>
</feature>
<dbReference type="GO" id="GO:0051301">
    <property type="term" value="P:cell division"/>
    <property type="evidence" value="ECO:0007669"/>
    <property type="project" value="UniProtKB-KW"/>
</dbReference>
<dbReference type="InterPro" id="IPR002110">
    <property type="entry name" value="Ankyrin_rpt"/>
</dbReference>
<dbReference type="Pfam" id="PF12796">
    <property type="entry name" value="Ank_2"/>
    <property type="match status" value="1"/>
</dbReference>
<dbReference type="InterPro" id="IPR036770">
    <property type="entry name" value="Ankyrin_rpt-contain_sf"/>
</dbReference>
<dbReference type="EMBL" id="JARPUR010000001">
    <property type="protein sequence ID" value="KAK4887667.1"/>
    <property type="molecule type" value="Genomic_DNA"/>
</dbReference>
<dbReference type="InterPro" id="IPR056237">
    <property type="entry name" value="ANKLE2_3rd"/>
</dbReference>
<dbReference type="SUPFAM" id="SSF48403">
    <property type="entry name" value="Ankyrin repeat"/>
    <property type="match status" value="1"/>
</dbReference>